<feature type="signal peptide" evidence="6">
    <location>
        <begin position="1"/>
        <end position="20"/>
    </location>
</feature>
<evidence type="ECO:0000256" key="1">
    <source>
        <dbReference type="ARBA" id="ARBA00022729"/>
    </source>
</evidence>
<keyword evidence="5" id="KW-0391">Immunity</keyword>
<dbReference type="GO" id="GO:0042101">
    <property type="term" value="C:T cell receptor complex"/>
    <property type="evidence" value="ECO:0007669"/>
    <property type="project" value="UniProtKB-KW"/>
</dbReference>
<keyword evidence="2" id="KW-1064">Adaptive immunity</keyword>
<dbReference type="Gene3D" id="2.60.40.10">
    <property type="entry name" value="Immunoglobulins"/>
    <property type="match status" value="1"/>
</dbReference>
<dbReference type="Proteomes" id="UP000770717">
    <property type="component" value="Unassembled WGS sequence"/>
</dbReference>
<dbReference type="InterPro" id="IPR051287">
    <property type="entry name" value="TCR_variable_region"/>
</dbReference>
<keyword evidence="9" id="KW-1185">Reference proteome</keyword>
<name>A0A8J6B0S4_ELECQ</name>
<evidence type="ECO:0000256" key="4">
    <source>
        <dbReference type="ARBA" id="ARBA00023319"/>
    </source>
</evidence>
<accession>A0A8J6B0S4</accession>
<dbReference type="SMART" id="SM00406">
    <property type="entry name" value="IGv"/>
    <property type="match status" value="1"/>
</dbReference>
<dbReference type="OrthoDB" id="8947657at2759"/>
<protein>
    <recommendedName>
        <fullName evidence="7">Ig-like domain-containing protein</fullName>
    </recommendedName>
</protein>
<evidence type="ECO:0000256" key="6">
    <source>
        <dbReference type="SAM" id="SignalP"/>
    </source>
</evidence>
<evidence type="ECO:0000259" key="7">
    <source>
        <dbReference type="PROSITE" id="PS50835"/>
    </source>
</evidence>
<keyword evidence="5" id="KW-1279">T cell receptor</keyword>
<dbReference type="PANTHER" id="PTHR19367:SF18">
    <property type="entry name" value="T CELL RECEPTOR ALPHA VARIABLE 16"/>
    <property type="match status" value="1"/>
</dbReference>
<comment type="caution">
    <text evidence="8">The sequence shown here is derived from an EMBL/GenBank/DDBJ whole genome shotgun (WGS) entry which is preliminary data.</text>
</comment>
<dbReference type="InterPro" id="IPR007110">
    <property type="entry name" value="Ig-like_dom"/>
</dbReference>
<dbReference type="InterPro" id="IPR013783">
    <property type="entry name" value="Ig-like_fold"/>
</dbReference>
<dbReference type="InterPro" id="IPR013106">
    <property type="entry name" value="Ig_V-set"/>
</dbReference>
<dbReference type="Pfam" id="PF07686">
    <property type="entry name" value="V-set"/>
    <property type="match status" value="1"/>
</dbReference>
<feature type="domain" description="Ig-like" evidence="7">
    <location>
        <begin position="32"/>
        <end position="121"/>
    </location>
</feature>
<gene>
    <name evidence="8" type="ORF">GDO78_015515</name>
</gene>
<dbReference type="PROSITE" id="PS50835">
    <property type="entry name" value="IG_LIKE"/>
    <property type="match status" value="1"/>
</dbReference>
<keyword evidence="4" id="KW-0393">Immunoglobulin domain</keyword>
<dbReference type="SUPFAM" id="SSF48726">
    <property type="entry name" value="Immunoglobulin"/>
    <property type="match status" value="1"/>
</dbReference>
<evidence type="ECO:0000256" key="3">
    <source>
        <dbReference type="ARBA" id="ARBA00023170"/>
    </source>
</evidence>
<sequence length="121" mass="13625">MYLMILIFTSGAFLIGKGDGQTVNQTWTWQNVPSGQPILLECTYKVSVTPNVFWYVQYPGKEPLMLVNDLTQKTNKGFSVMHDKKKNSLNLKKENVEVIDSGVYFCAVSDTVNKPQDSPDT</sequence>
<dbReference type="PANTHER" id="PTHR19367">
    <property type="entry name" value="T-CELL RECEPTOR ALPHA CHAIN V REGION"/>
    <property type="match status" value="1"/>
</dbReference>
<proteinExistence type="predicted"/>
<organism evidence="8 9">
    <name type="scientific">Eleutherodactylus coqui</name>
    <name type="common">Puerto Rican coqui</name>
    <dbReference type="NCBI Taxonomy" id="57060"/>
    <lineage>
        <taxon>Eukaryota</taxon>
        <taxon>Metazoa</taxon>
        <taxon>Chordata</taxon>
        <taxon>Craniata</taxon>
        <taxon>Vertebrata</taxon>
        <taxon>Euteleostomi</taxon>
        <taxon>Amphibia</taxon>
        <taxon>Batrachia</taxon>
        <taxon>Anura</taxon>
        <taxon>Neobatrachia</taxon>
        <taxon>Hyloidea</taxon>
        <taxon>Eleutherodactylidae</taxon>
        <taxon>Eleutherodactylinae</taxon>
        <taxon>Eleutherodactylus</taxon>
        <taxon>Eleutherodactylus</taxon>
    </lineage>
</organism>
<dbReference type="InterPro" id="IPR036179">
    <property type="entry name" value="Ig-like_dom_sf"/>
</dbReference>
<dbReference type="AlphaFoldDB" id="A0A8J6B0S4"/>
<evidence type="ECO:0000313" key="8">
    <source>
        <dbReference type="EMBL" id="KAG9461867.1"/>
    </source>
</evidence>
<feature type="chain" id="PRO_5035220801" description="Ig-like domain-containing protein" evidence="6">
    <location>
        <begin position="21"/>
        <end position="121"/>
    </location>
</feature>
<evidence type="ECO:0000256" key="2">
    <source>
        <dbReference type="ARBA" id="ARBA00023130"/>
    </source>
</evidence>
<keyword evidence="3" id="KW-0675">Receptor</keyword>
<keyword evidence="1 6" id="KW-0732">Signal</keyword>
<dbReference type="EMBL" id="WNTK01015754">
    <property type="protein sequence ID" value="KAG9461867.1"/>
    <property type="molecule type" value="Genomic_DNA"/>
</dbReference>
<reference evidence="8" key="1">
    <citation type="thesis" date="2020" institute="ProQuest LLC" country="789 East Eisenhower Parkway, Ann Arbor, MI, USA">
        <title>Comparative Genomics and Chromosome Evolution.</title>
        <authorList>
            <person name="Mudd A.B."/>
        </authorList>
    </citation>
    <scope>NUCLEOTIDE SEQUENCE</scope>
    <source>
        <strain evidence="8">HN-11 Male</strain>
        <tissue evidence="8">Kidney and liver</tissue>
    </source>
</reference>
<evidence type="ECO:0000256" key="5">
    <source>
        <dbReference type="ARBA" id="ARBA00043266"/>
    </source>
</evidence>
<dbReference type="GO" id="GO:0002250">
    <property type="term" value="P:adaptive immune response"/>
    <property type="evidence" value="ECO:0007669"/>
    <property type="project" value="UniProtKB-KW"/>
</dbReference>
<evidence type="ECO:0000313" key="9">
    <source>
        <dbReference type="Proteomes" id="UP000770717"/>
    </source>
</evidence>